<evidence type="ECO:0000313" key="5">
    <source>
        <dbReference type="EnsemblProtists" id="PYU1_T002690"/>
    </source>
</evidence>
<proteinExistence type="inferred from homology"/>
<dbReference type="AlphaFoldDB" id="K3WCJ9"/>
<dbReference type="STRING" id="431595.K3WCJ9"/>
<dbReference type="GO" id="GO:0000407">
    <property type="term" value="C:phagophore assembly site"/>
    <property type="evidence" value="ECO:0007669"/>
    <property type="project" value="TreeGrafter"/>
</dbReference>
<dbReference type="InParanoid" id="K3WCJ9"/>
<dbReference type="GO" id="GO:0000045">
    <property type="term" value="P:autophagosome assembly"/>
    <property type="evidence" value="ECO:0007669"/>
    <property type="project" value="TreeGrafter"/>
</dbReference>
<dbReference type="Pfam" id="PF07855">
    <property type="entry name" value="ATG101"/>
    <property type="match status" value="1"/>
</dbReference>
<dbReference type="Proteomes" id="UP000019132">
    <property type="component" value="Unassembled WGS sequence"/>
</dbReference>
<reference evidence="6" key="1">
    <citation type="journal article" date="2010" name="Genome Biol.">
        <title>Genome sequence of the necrotrophic plant pathogen Pythium ultimum reveals original pathogenicity mechanisms and effector repertoire.</title>
        <authorList>
            <person name="Levesque C.A."/>
            <person name="Brouwer H."/>
            <person name="Cano L."/>
            <person name="Hamilton J.P."/>
            <person name="Holt C."/>
            <person name="Huitema E."/>
            <person name="Raffaele S."/>
            <person name="Robideau G.P."/>
            <person name="Thines M."/>
            <person name="Win J."/>
            <person name="Zerillo M.M."/>
            <person name="Beakes G.W."/>
            <person name="Boore J.L."/>
            <person name="Busam D."/>
            <person name="Dumas B."/>
            <person name="Ferriera S."/>
            <person name="Fuerstenberg S.I."/>
            <person name="Gachon C.M."/>
            <person name="Gaulin E."/>
            <person name="Govers F."/>
            <person name="Grenville-Briggs L."/>
            <person name="Horner N."/>
            <person name="Hostetler J."/>
            <person name="Jiang R.H."/>
            <person name="Johnson J."/>
            <person name="Krajaejun T."/>
            <person name="Lin H."/>
            <person name="Meijer H.J."/>
            <person name="Moore B."/>
            <person name="Morris P."/>
            <person name="Phuntmart V."/>
            <person name="Puiu D."/>
            <person name="Shetty J."/>
            <person name="Stajich J.E."/>
            <person name="Tripathy S."/>
            <person name="Wawra S."/>
            <person name="van West P."/>
            <person name="Whitty B.R."/>
            <person name="Coutinho P.M."/>
            <person name="Henrissat B."/>
            <person name="Martin F."/>
            <person name="Thomas P.D."/>
            <person name="Tyler B.M."/>
            <person name="De Vries R.P."/>
            <person name="Kamoun S."/>
            <person name="Yandell M."/>
            <person name="Tisserat N."/>
            <person name="Buell C.R."/>
        </authorList>
    </citation>
    <scope>NUCLEOTIDE SEQUENCE</scope>
    <source>
        <strain evidence="6">DAOM:BR144</strain>
    </source>
</reference>
<organism evidence="5 6">
    <name type="scientific">Globisporangium ultimum (strain ATCC 200006 / CBS 805.95 / DAOM BR144)</name>
    <name type="common">Pythium ultimum</name>
    <dbReference type="NCBI Taxonomy" id="431595"/>
    <lineage>
        <taxon>Eukaryota</taxon>
        <taxon>Sar</taxon>
        <taxon>Stramenopiles</taxon>
        <taxon>Oomycota</taxon>
        <taxon>Peronosporomycetes</taxon>
        <taxon>Pythiales</taxon>
        <taxon>Pythiaceae</taxon>
        <taxon>Globisporangium</taxon>
    </lineage>
</organism>
<dbReference type="VEuPathDB" id="FungiDB:PYU1_G002687"/>
<protein>
    <recommendedName>
        <fullName evidence="2">Autophagy-related protein 101</fullName>
    </recommendedName>
</protein>
<dbReference type="OMA" id="NEICVAP"/>
<keyword evidence="6" id="KW-1185">Reference proteome</keyword>
<feature type="compositionally biased region" description="Gly residues" evidence="4">
    <location>
        <begin position="14"/>
        <end position="23"/>
    </location>
</feature>
<reference evidence="5" key="3">
    <citation type="submission" date="2015-02" db="UniProtKB">
        <authorList>
            <consortium name="EnsemblProtists"/>
        </authorList>
    </citation>
    <scope>IDENTIFICATION</scope>
    <source>
        <strain evidence="5">DAOM BR144</strain>
    </source>
</reference>
<keyword evidence="3" id="KW-0072">Autophagy</keyword>
<sequence>MLNLSTNLGVTSSSGGGGGGSGGLSVPPGAAAGSPPWKEHHVNEICVAPADLGDAVTSLLHTILFTRAPGPVRPSEATCHAFPNITYSLCAVGDVSRKVEHAVKSFEESIVAAAAMGPPMPYGHQGSGYYSQTQQPATNHYGGRRRGSGSDALGIPSGGSASGCLVVTFFERKVKKALFGLMSNEEKVLFEKWVVPVTVVAPASAYDTESLSADAEHALQNALLHILSAVQTIDHIPNAMYDFEITSFGSMEAMHSDGAYALGLQGSGSVRLMA</sequence>
<evidence type="ECO:0000256" key="3">
    <source>
        <dbReference type="ARBA" id="ARBA00023006"/>
    </source>
</evidence>
<feature type="compositionally biased region" description="Low complexity" evidence="4">
    <location>
        <begin position="24"/>
        <end position="36"/>
    </location>
</feature>
<dbReference type="eggNOG" id="KOG4493">
    <property type="taxonomic scope" value="Eukaryota"/>
</dbReference>
<dbReference type="GO" id="GO:1990316">
    <property type="term" value="C:Atg1/ULK1 kinase complex"/>
    <property type="evidence" value="ECO:0007669"/>
    <property type="project" value="TreeGrafter"/>
</dbReference>
<accession>K3WCJ9</accession>
<dbReference type="PANTHER" id="PTHR13292:SF0">
    <property type="entry name" value="AUTOPHAGY-RELATED PROTEIN 101"/>
    <property type="match status" value="1"/>
</dbReference>
<evidence type="ECO:0000313" key="6">
    <source>
        <dbReference type="Proteomes" id="UP000019132"/>
    </source>
</evidence>
<feature type="region of interest" description="Disordered" evidence="4">
    <location>
        <begin position="1"/>
        <end position="37"/>
    </location>
</feature>
<feature type="compositionally biased region" description="Low complexity" evidence="4">
    <location>
        <begin position="1"/>
        <end position="13"/>
    </location>
</feature>
<dbReference type="PANTHER" id="PTHR13292">
    <property type="entry name" value="AUTOPHAGY-RELATED PROTEIN 101"/>
    <property type="match status" value="1"/>
</dbReference>
<evidence type="ECO:0000256" key="4">
    <source>
        <dbReference type="SAM" id="MobiDB-lite"/>
    </source>
</evidence>
<dbReference type="GO" id="GO:0019901">
    <property type="term" value="F:protein kinase binding"/>
    <property type="evidence" value="ECO:0007669"/>
    <property type="project" value="TreeGrafter"/>
</dbReference>
<evidence type="ECO:0000256" key="2">
    <source>
        <dbReference type="ARBA" id="ARBA00018874"/>
    </source>
</evidence>
<comment type="similarity">
    <text evidence="1">Belongs to the ATG101 family.</text>
</comment>
<dbReference type="HOGENOM" id="CLU_1032330_0_0_1"/>
<dbReference type="InterPro" id="IPR012445">
    <property type="entry name" value="ATG101"/>
</dbReference>
<feature type="region of interest" description="Disordered" evidence="4">
    <location>
        <begin position="133"/>
        <end position="153"/>
    </location>
</feature>
<dbReference type="EnsemblProtists" id="PYU1_T002690">
    <property type="protein sequence ID" value="PYU1_T002690"/>
    <property type="gene ID" value="PYU1_G002687"/>
</dbReference>
<name>K3WCJ9_GLOUD</name>
<dbReference type="EMBL" id="GL376628">
    <property type="status" value="NOT_ANNOTATED_CDS"/>
    <property type="molecule type" value="Genomic_DNA"/>
</dbReference>
<reference evidence="6" key="2">
    <citation type="submission" date="2010-04" db="EMBL/GenBank/DDBJ databases">
        <authorList>
            <person name="Buell R."/>
            <person name="Hamilton J."/>
            <person name="Hostetler J."/>
        </authorList>
    </citation>
    <scope>NUCLEOTIDE SEQUENCE [LARGE SCALE GENOMIC DNA]</scope>
    <source>
        <strain evidence="6">DAOM:BR144</strain>
    </source>
</reference>
<evidence type="ECO:0000256" key="1">
    <source>
        <dbReference type="ARBA" id="ARBA00007130"/>
    </source>
</evidence>